<dbReference type="InterPro" id="IPR021843">
    <property type="entry name" value="PSME4_C"/>
</dbReference>
<dbReference type="GO" id="GO:0005829">
    <property type="term" value="C:cytosol"/>
    <property type="evidence" value="ECO:0007669"/>
    <property type="project" value="TreeGrafter"/>
</dbReference>
<dbReference type="InterPro" id="IPR011989">
    <property type="entry name" value="ARM-like"/>
</dbReference>
<keyword evidence="11" id="KW-1185">Reference proteome</keyword>
<dbReference type="InterPro" id="IPR035309">
    <property type="entry name" value="PSME4"/>
</dbReference>
<comment type="similarity">
    <text evidence="1">Belongs to the BLM10 family.</text>
</comment>
<dbReference type="InterPro" id="IPR016024">
    <property type="entry name" value="ARM-type_fold"/>
</dbReference>
<evidence type="ECO:0000259" key="9">
    <source>
        <dbReference type="Pfam" id="PF23271"/>
    </source>
</evidence>
<dbReference type="Gene3D" id="1.25.10.10">
    <property type="entry name" value="Leucine-rich Repeat Variant"/>
    <property type="match status" value="1"/>
</dbReference>
<evidence type="ECO:0000259" key="7">
    <source>
        <dbReference type="Pfam" id="PF11919"/>
    </source>
</evidence>
<feature type="domain" description="Proteasome activator complex subunit 4 C-terminal" evidence="7">
    <location>
        <begin position="2343"/>
        <end position="2430"/>
    </location>
</feature>
<accession>A0AAD8XVF3</accession>
<dbReference type="InterPro" id="IPR032430">
    <property type="entry name" value="Blm10_mid"/>
</dbReference>
<feature type="region of interest" description="Disordered" evidence="6">
    <location>
        <begin position="249"/>
        <end position="277"/>
    </location>
</feature>
<name>A0AAD8XVF3_9STRA</name>
<evidence type="ECO:0000313" key="10">
    <source>
        <dbReference type="EMBL" id="KAK1734227.1"/>
    </source>
</evidence>
<evidence type="ECO:0000256" key="4">
    <source>
        <dbReference type="ARBA" id="ARBA00023204"/>
    </source>
</evidence>
<evidence type="ECO:0000256" key="5">
    <source>
        <dbReference type="SAM" id="Coils"/>
    </source>
</evidence>
<dbReference type="PANTHER" id="PTHR32170:SF3">
    <property type="entry name" value="PROTEASOME ACTIVATOR COMPLEX SUBUNIT 4"/>
    <property type="match status" value="1"/>
</dbReference>
<dbReference type="GO" id="GO:0010499">
    <property type="term" value="P:proteasomal ubiquitin-independent protein catabolic process"/>
    <property type="evidence" value="ECO:0007669"/>
    <property type="project" value="TreeGrafter"/>
</dbReference>
<organism evidence="10 11">
    <name type="scientific">Skeletonema marinoi</name>
    <dbReference type="NCBI Taxonomy" id="267567"/>
    <lineage>
        <taxon>Eukaryota</taxon>
        <taxon>Sar</taxon>
        <taxon>Stramenopiles</taxon>
        <taxon>Ochrophyta</taxon>
        <taxon>Bacillariophyta</taxon>
        <taxon>Coscinodiscophyceae</taxon>
        <taxon>Thalassiosirophycidae</taxon>
        <taxon>Thalassiosirales</taxon>
        <taxon>Skeletonemataceae</taxon>
        <taxon>Skeletonema</taxon>
        <taxon>Skeletonema marinoi-dohrnii complex</taxon>
    </lineage>
</organism>
<keyword evidence="3" id="KW-0227">DNA damage</keyword>
<reference evidence="10" key="1">
    <citation type="submission" date="2023-06" db="EMBL/GenBank/DDBJ databases">
        <title>Survivors Of The Sea: Transcriptome response of Skeletonema marinoi to long-term dormancy.</title>
        <authorList>
            <person name="Pinder M.I.M."/>
            <person name="Kourtchenko O."/>
            <person name="Robertson E.K."/>
            <person name="Larsson T."/>
            <person name="Maumus F."/>
            <person name="Osuna-Cruz C.M."/>
            <person name="Vancaester E."/>
            <person name="Stenow R."/>
            <person name="Vandepoele K."/>
            <person name="Ploug H."/>
            <person name="Bruchert V."/>
            <person name="Godhe A."/>
            <person name="Topel M."/>
        </authorList>
    </citation>
    <scope>NUCLEOTIDE SEQUENCE</scope>
    <source>
        <strain evidence="10">R05AC</strain>
    </source>
</reference>
<dbReference type="SUPFAM" id="SSF48371">
    <property type="entry name" value="ARM repeat"/>
    <property type="match status" value="1"/>
</dbReference>
<dbReference type="Pfam" id="PF16507">
    <property type="entry name" value="HEAT_PSME4_mid"/>
    <property type="match status" value="1"/>
</dbReference>
<proteinExistence type="inferred from homology"/>
<evidence type="ECO:0000259" key="8">
    <source>
        <dbReference type="Pfam" id="PF16507"/>
    </source>
</evidence>
<feature type="domain" description="Stalled ribosome sensor GCN1-like HEAT repeats region" evidence="9">
    <location>
        <begin position="2205"/>
        <end position="2314"/>
    </location>
</feature>
<sequence>MSSKATAPTLAQEGLDLQPHAFHLQLPPHHRTDSGVPYITIHAQRKARAIWKLVHSIELTEGLFLDSAADDNSNVNNGVNGDGVNGGDGGKNGVGKAVNKATTEEDDIDSDDEVDDEGEELLIEGGAVSVSLHALSKKCIRLHTQLTSLYSLKHNGISQFELAQIVLKVLTLLSATVVIEEDDGVDNGSINGGVEKMVINDDGVEKKGRKVTICYEDMGGIIGGKFSNEEEEDSMLVRLNDGRMVMKNLVSNSSGGQNDAPMKDATADDSSTTKQKQQNLTILISEGNFNNTQSSNQRSTLQLATDFGLQYKTIDGMDPDQLQKRNELFGISGVRGNYPQVFLTRGEGEGEVNEFLGSCEWFENNAHELGERLAGGVKEEVVETTSVEESTRVAQTSEELEEDLARPFALPNPARQALLSVVLLLLSKKGTWRSVSNAALFPEGDSSNKDRWMLLLNWRALLSMLLRTAPYLDEHKAGAPPMEASSMRSKILKSTVSLIRSCRCFFDQGVRPPGWKGGASIELDATARALWKMTETDLLYHTHSNSCFRAQIMLYLFHPSKCSSAYYLEVMPKWMESWRNVDRCPEYDYLWMVMFSRTRKYIHPRDHDWGALRRHLLTQCGYWLQIPFGGVSSDKSFPHAAQAGKRSFPSRLKAFVGTGSKYEEGIDFVGRVTKLLMFCSGPHTTTEANGAGMGSDEPTLSEGTAELLSFLNFVKPYFNPSNTGSWTFPLGAFLHYLSYEVSHRMGIMAGLNVLKSSHPTSYKQLCNDEPYLSCIELPGHEIVAFLDTLLPLCQQALYSKNGSVSHAGETALLYLAQVDPVRVAPPMIDFGLRALDISSVNLAHQAPSALSALTRLFQPALRQCPTMVLSRLPDMLRLSLAGIDSNDQNKTMRTLIFYRNLVMWLPVGGALNIAPDDKETKGTIQIGEGLMDQRNSIVGSTSYKNALASLPESSILAQTNAAMLDTDIDFDTVMEEAMLAMSDWSLAFLDRVYELLRATGEQEKLGKGHSGYAATHGSMDIAITKNVSRIMKETLTYFFSSMDTETYRSALRSVSKFIEEETLPFAVKDASLLCQAVCMTRFDLKDSSADASPGLDALVPILTEDLEHRSTKSAIYRLRCLAGAVRYAGSSVLKHRDSIVAAITYALSQPDDKVLFKTGCKLLRHTLSSQCEEYPIAQSSHPMKSGTNFVPGACAELKHDGIRWCVPSGKSIDFTVDLVGRFCLKRLRSLGGTAGENNIQRWRQSLRVLRYTLRGCLGILLDDSADTILSQEGELCPKEKATASLIKTSSPESQKILGDLRRRFCFNLMDITCVIAKGTVDCESKSDESQSDKKEGGLSISTDAKVCNEVIEISELLLTRRGAQYQSGSGKTIWRGQKEILVDFFLTSECDYIQNILLRADDESQRGLNSLYKDGEESGKNISRCLLVNRIHIANQTLTASASSQIPRRLKKLRDGAGTNATIPASLFTLEMNMETLQSHLSSEESPYKDENCTSLRACEAVIDGLCNLSCHPNINVRGNALSITDFLMTRFGWVVKHRTSRLLSAISLRDDDLKGVDGIPSTQELVTQVNAQGRRTRLAEVVKGVLKLVSLPKILKHMMWNETDRFELVKTVCGTQRLLSLLPPEDVAKVVYYVNSIFLLFRSRNFSLLRVSQADQMAHESCLEFLIDMLQDGSKSATAPDEKSDEVADDSDAGEMHWRDRLVASWFLLQFVDEKDLVTTKPQLMSKVWTTCFTLIKEEVGQPIQRVSLGLLGRLVSLALVDMSQPESIGAGQPDVSLLRDFFTSEQACKALGNALVYDHREDTSVGGGHGAQWSSGVQEIIRDATANLSTRTLFPFQRVSVKTSIYKLQHSQLLCSALLAIGYENAKVAVGYLLAQATELVASPPSEDQRNQQCTAAEIFGGVCRAMLLYSTTPEDREIIWDTLLLPFLEDAVQKTPTYIIGAYFDACRWGIHHFPPKHFFPILKFTVMKVQTTLWQRDGVEETEQGSGVATAMADRFALQSKWLYFIQSVLIELDGEDDVGATSKLPWYTAGLLHDNVVASEGSNDEEIELGQCWSHVSEALIPSLLNAIGHPYDKCRDHIASLLFRMCYCHRKFINTLSYGKGPRSNDPGITIMNQLVGIQDSTSYSFKEKNRALGTARKFVAYCVHWGDAKHEYSQFIVPLLPLAFKALQTTEGEVSVEDRGIEAELVKGFRYAIADISTSCVVSYGVSNDITRVLAILKEMSEHDNWQIRQASAHFLRCFQGVHKFLFSQEQAESSLSIAISLLSDDRREVSNAATSALTGILATMPQSALEDLVAKYIRIANKSIKKKKKKIADADVSKEEAEEKAAKEKQRANRQQRSVFVLCAVVMGRPYDTPPYIPEALAALSKHSFEQRASMGVRDEVKRVCSEFKRTHTDNWEAHKKQFTQEQLEALEDVVSTPHYYA</sequence>
<keyword evidence="10" id="KW-0647">Proteasome</keyword>
<dbReference type="GO" id="GO:0006281">
    <property type="term" value="P:DNA repair"/>
    <property type="evidence" value="ECO:0007669"/>
    <property type="project" value="UniProtKB-KW"/>
</dbReference>
<evidence type="ECO:0000256" key="6">
    <source>
        <dbReference type="SAM" id="MobiDB-lite"/>
    </source>
</evidence>
<dbReference type="GO" id="GO:0005634">
    <property type="term" value="C:nucleus"/>
    <property type="evidence" value="ECO:0007669"/>
    <property type="project" value="TreeGrafter"/>
</dbReference>
<dbReference type="InterPro" id="IPR057546">
    <property type="entry name" value="HEAT_GCN1"/>
</dbReference>
<evidence type="ECO:0000313" key="11">
    <source>
        <dbReference type="Proteomes" id="UP001224775"/>
    </source>
</evidence>
<dbReference type="Proteomes" id="UP001224775">
    <property type="component" value="Unassembled WGS sequence"/>
</dbReference>
<dbReference type="Pfam" id="PF23271">
    <property type="entry name" value="HEAT_GCN1"/>
    <property type="match status" value="1"/>
</dbReference>
<keyword evidence="2" id="KW-0677">Repeat</keyword>
<dbReference type="EMBL" id="JATAAI010000040">
    <property type="protein sequence ID" value="KAK1734227.1"/>
    <property type="molecule type" value="Genomic_DNA"/>
</dbReference>
<evidence type="ECO:0000256" key="3">
    <source>
        <dbReference type="ARBA" id="ARBA00022763"/>
    </source>
</evidence>
<dbReference type="GO" id="GO:0000502">
    <property type="term" value="C:proteasome complex"/>
    <property type="evidence" value="ECO:0007669"/>
    <property type="project" value="UniProtKB-KW"/>
</dbReference>
<gene>
    <name evidence="10" type="ORF">QTG54_014994</name>
</gene>
<feature type="domain" description="Proteasome activator Blm10 middle HEAT repeats region" evidence="8">
    <location>
        <begin position="709"/>
        <end position="1247"/>
    </location>
</feature>
<keyword evidence="5" id="KW-0175">Coiled coil</keyword>
<evidence type="ECO:0000256" key="1">
    <source>
        <dbReference type="ARBA" id="ARBA00005739"/>
    </source>
</evidence>
<feature type="compositionally biased region" description="Polar residues" evidence="6">
    <location>
        <begin position="268"/>
        <end position="277"/>
    </location>
</feature>
<evidence type="ECO:0000256" key="2">
    <source>
        <dbReference type="ARBA" id="ARBA00022737"/>
    </source>
</evidence>
<dbReference type="Pfam" id="PF11919">
    <property type="entry name" value="PSME4_C"/>
    <property type="match status" value="1"/>
</dbReference>
<comment type="caution">
    <text evidence="10">The sequence shown here is derived from an EMBL/GenBank/DDBJ whole genome shotgun (WGS) entry which is preliminary data.</text>
</comment>
<dbReference type="GO" id="GO:0070628">
    <property type="term" value="F:proteasome binding"/>
    <property type="evidence" value="ECO:0007669"/>
    <property type="project" value="InterPro"/>
</dbReference>
<feature type="coiled-coil region" evidence="5">
    <location>
        <begin position="2312"/>
        <end position="2346"/>
    </location>
</feature>
<keyword evidence="4" id="KW-0234">DNA repair</keyword>
<protein>
    <submittedName>
        <fullName evidence="10">Proteasome activator complex subunit 4</fullName>
    </submittedName>
</protein>
<dbReference type="PANTHER" id="PTHR32170">
    <property type="entry name" value="PROTEASOME ACTIVATOR COMPLEX SUBUNIT 4"/>
    <property type="match status" value="1"/>
</dbReference>
<dbReference type="GO" id="GO:0016504">
    <property type="term" value="F:peptidase activator activity"/>
    <property type="evidence" value="ECO:0007669"/>
    <property type="project" value="InterPro"/>
</dbReference>